<organism evidence="4 5">
    <name type="scientific">Entotheonella factor</name>
    <dbReference type="NCBI Taxonomy" id="1429438"/>
    <lineage>
        <taxon>Bacteria</taxon>
        <taxon>Pseudomonadati</taxon>
        <taxon>Nitrospinota/Tectimicrobiota group</taxon>
        <taxon>Candidatus Tectimicrobiota</taxon>
        <taxon>Candidatus Entotheonellia</taxon>
        <taxon>Candidatus Entotheonellales</taxon>
        <taxon>Candidatus Entotheonellaceae</taxon>
        <taxon>Candidatus Entotheonella</taxon>
    </lineage>
</organism>
<dbReference type="EMBL" id="AZHW01000962">
    <property type="protein sequence ID" value="ETW95045.1"/>
    <property type="molecule type" value="Genomic_DNA"/>
</dbReference>
<dbReference type="PATRIC" id="fig|1429438.4.peg.6119"/>
<dbReference type="SUPFAM" id="SSF52402">
    <property type="entry name" value="Adenine nucleotide alpha hydrolases-like"/>
    <property type="match status" value="1"/>
</dbReference>
<dbReference type="InterPro" id="IPR006016">
    <property type="entry name" value="UspA"/>
</dbReference>
<sequence length="151" mass="16211">MAAQHFLVPTDFSPHADQALTKAIELAKALNARLTLLHVLHITPLTVGEVPPTYLNQYQADLEIDAEHHLQTALDRVHAAGLQGEYVISNGPPYLTIVDTAADMKVDLVILGTHGRTGLTHALMGSVAEKVVRLAPCPVLVTRQQQAATSA</sequence>
<comment type="caution">
    <text evidence="4">The sequence shown here is derived from an EMBL/GenBank/DDBJ whole genome shotgun (WGS) entry which is preliminary data.</text>
</comment>
<dbReference type="AlphaFoldDB" id="W4LBD0"/>
<proteinExistence type="inferred from homology"/>
<comment type="subcellular location">
    <subcellularLocation>
        <location evidence="2">Cytoplasm</location>
    </subcellularLocation>
</comment>
<dbReference type="PANTHER" id="PTHR46268:SF6">
    <property type="entry name" value="UNIVERSAL STRESS PROTEIN UP12"/>
    <property type="match status" value="1"/>
</dbReference>
<evidence type="ECO:0000313" key="5">
    <source>
        <dbReference type="Proteomes" id="UP000019141"/>
    </source>
</evidence>
<name>W4LBD0_ENTF1</name>
<dbReference type="PANTHER" id="PTHR46268">
    <property type="entry name" value="STRESS RESPONSE PROTEIN NHAX"/>
    <property type="match status" value="1"/>
</dbReference>
<dbReference type="Proteomes" id="UP000019141">
    <property type="component" value="Unassembled WGS sequence"/>
</dbReference>
<dbReference type="GO" id="GO:0005737">
    <property type="term" value="C:cytoplasm"/>
    <property type="evidence" value="ECO:0007669"/>
    <property type="project" value="UniProtKB-SubCell"/>
</dbReference>
<keyword evidence="2" id="KW-0963">Cytoplasm</keyword>
<feature type="domain" description="UspA" evidence="3">
    <location>
        <begin position="4"/>
        <end position="143"/>
    </location>
</feature>
<dbReference type="Gene3D" id="3.40.50.620">
    <property type="entry name" value="HUPs"/>
    <property type="match status" value="1"/>
</dbReference>
<protein>
    <recommendedName>
        <fullName evidence="2">Universal stress protein</fullName>
    </recommendedName>
</protein>
<dbReference type="Pfam" id="PF00582">
    <property type="entry name" value="Usp"/>
    <property type="match status" value="1"/>
</dbReference>
<keyword evidence="5" id="KW-1185">Reference proteome</keyword>
<dbReference type="PIRSF" id="PIRSF006276">
    <property type="entry name" value="UspA"/>
    <property type="match status" value="1"/>
</dbReference>
<dbReference type="InterPro" id="IPR006015">
    <property type="entry name" value="Universal_stress_UspA"/>
</dbReference>
<dbReference type="HOGENOM" id="CLU_049301_11_2_7"/>
<dbReference type="PRINTS" id="PR01438">
    <property type="entry name" value="UNVRSLSTRESS"/>
</dbReference>
<gene>
    <name evidence="4" type="ORF">ETSY1_32245</name>
</gene>
<dbReference type="CDD" id="cd00293">
    <property type="entry name" value="USP-like"/>
    <property type="match status" value="1"/>
</dbReference>
<evidence type="ECO:0000259" key="3">
    <source>
        <dbReference type="Pfam" id="PF00582"/>
    </source>
</evidence>
<evidence type="ECO:0000313" key="4">
    <source>
        <dbReference type="EMBL" id="ETW95045.1"/>
    </source>
</evidence>
<evidence type="ECO:0000256" key="1">
    <source>
        <dbReference type="ARBA" id="ARBA00008791"/>
    </source>
</evidence>
<accession>W4LBD0</accession>
<comment type="similarity">
    <text evidence="1 2">Belongs to the universal stress protein A family.</text>
</comment>
<reference evidence="4 5" key="1">
    <citation type="journal article" date="2014" name="Nature">
        <title>An environmental bacterial taxon with a large and distinct metabolic repertoire.</title>
        <authorList>
            <person name="Wilson M.C."/>
            <person name="Mori T."/>
            <person name="Ruckert C."/>
            <person name="Uria A.R."/>
            <person name="Helf M.J."/>
            <person name="Takada K."/>
            <person name="Gernert C."/>
            <person name="Steffens U.A."/>
            <person name="Heycke N."/>
            <person name="Schmitt S."/>
            <person name="Rinke C."/>
            <person name="Helfrich E.J."/>
            <person name="Brachmann A.O."/>
            <person name="Gurgui C."/>
            <person name="Wakimoto T."/>
            <person name="Kracht M."/>
            <person name="Crusemann M."/>
            <person name="Hentschel U."/>
            <person name="Abe I."/>
            <person name="Matsunaga S."/>
            <person name="Kalinowski J."/>
            <person name="Takeyama H."/>
            <person name="Piel J."/>
        </authorList>
    </citation>
    <scope>NUCLEOTIDE SEQUENCE [LARGE SCALE GENOMIC DNA]</scope>
    <source>
        <strain evidence="5">TSY1</strain>
    </source>
</reference>
<dbReference type="InterPro" id="IPR014729">
    <property type="entry name" value="Rossmann-like_a/b/a_fold"/>
</dbReference>
<evidence type="ECO:0000256" key="2">
    <source>
        <dbReference type="PIRNR" id="PIRNR006276"/>
    </source>
</evidence>